<organism evidence="1 3">
    <name type="scientific">Medicago truncatula</name>
    <name type="common">Barrel medic</name>
    <name type="synonym">Medicago tribuloides</name>
    <dbReference type="NCBI Taxonomy" id="3880"/>
    <lineage>
        <taxon>Eukaryota</taxon>
        <taxon>Viridiplantae</taxon>
        <taxon>Streptophyta</taxon>
        <taxon>Embryophyta</taxon>
        <taxon>Tracheophyta</taxon>
        <taxon>Spermatophyta</taxon>
        <taxon>Magnoliopsida</taxon>
        <taxon>eudicotyledons</taxon>
        <taxon>Gunneridae</taxon>
        <taxon>Pentapetalae</taxon>
        <taxon>rosids</taxon>
        <taxon>fabids</taxon>
        <taxon>Fabales</taxon>
        <taxon>Fabaceae</taxon>
        <taxon>Papilionoideae</taxon>
        <taxon>50 kb inversion clade</taxon>
        <taxon>NPAAA clade</taxon>
        <taxon>Hologalegina</taxon>
        <taxon>IRL clade</taxon>
        <taxon>Trifolieae</taxon>
        <taxon>Medicago</taxon>
    </lineage>
</organism>
<evidence type="ECO:0000313" key="1">
    <source>
        <dbReference type="EMBL" id="AET01577.2"/>
    </source>
</evidence>
<evidence type="ECO:0000313" key="3">
    <source>
        <dbReference type="Proteomes" id="UP000002051"/>
    </source>
</evidence>
<gene>
    <name evidence="1" type="ordered locus">MTR_8g017120</name>
</gene>
<accession>G7LHG1</accession>
<dbReference type="HOGENOM" id="CLU_2112547_0_0_1"/>
<dbReference type="AlphaFoldDB" id="G7LHG1"/>
<dbReference type="EnsemblPlants" id="AET01577">
    <property type="protein sequence ID" value="AET01577"/>
    <property type="gene ID" value="MTR_8g017120"/>
</dbReference>
<reference evidence="1 3" key="2">
    <citation type="journal article" date="2014" name="BMC Genomics">
        <title>An improved genome release (version Mt4.0) for the model legume Medicago truncatula.</title>
        <authorList>
            <person name="Tang H."/>
            <person name="Krishnakumar V."/>
            <person name="Bidwell S."/>
            <person name="Rosen B."/>
            <person name="Chan A."/>
            <person name="Zhou S."/>
            <person name="Gentzbittel L."/>
            <person name="Childs K.L."/>
            <person name="Yandell M."/>
            <person name="Gundlach H."/>
            <person name="Mayer K.F."/>
            <person name="Schwartz D.C."/>
            <person name="Town C.D."/>
        </authorList>
    </citation>
    <scope>GENOME REANNOTATION</scope>
    <source>
        <strain evidence="2 3">cv. Jemalong A17</strain>
    </source>
</reference>
<dbReference type="EMBL" id="CM001224">
    <property type="protein sequence ID" value="AET01577.2"/>
    <property type="molecule type" value="Genomic_DNA"/>
</dbReference>
<protein>
    <submittedName>
        <fullName evidence="1 2">Uncharacterized protein</fullName>
    </submittedName>
</protein>
<keyword evidence="3" id="KW-1185">Reference proteome</keyword>
<evidence type="ECO:0000313" key="2">
    <source>
        <dbReference type="EnsemblPlants" id="AET01577"/>
    </source>
</evidence>
<sequence length="115" mass="13172">MNTCSQVIIRIIVPFIFQVSLIENDQGSRKEETKEQVRRLLKLRDHPTCSDWGGVGGEKKISWVKRKSVCQQKRNGGLGVKNVRVMNVSLLAMALEIARWRKDSLEGGYRGEIRF</sequence>
<dbReference type="Proteomes" id="UP000002051">
    <property type="component" value="Chromosome 8"/>
</dbReference>
<accession>A0A0C3XX38</accession>
<name>G7LHG1_MEDTR</name>
<reference evidence="1 3" key="1">
    <citation type="journal article" date="2011" name="Nature">
        <title>The Medicago genome provides insight into the evolution of rhizobial symbioses.</title>
        <authorList>
            <person name="Young N.D."/>
            <person name="Debelle F."/>
            <person name="Oldroyd G.E."/>
            <person name="Geurts R."/>
            <person name="Cannon S.B."/>
            <person name="Udvardi M.K."/>
            <person name="Benedito V.A."/>
            <person name="Mayer K.F."/>
            <person name="Gouzy J."/>
            <person name="Schoof H."/>
            <person name="Van de Peer Y."/>
            <person name="Proost S."/>
            <person name="Cook D.R."/>
            <person name="Meyers B.C."/>
            <person name="Spannagl M."/>
            <person name="Cheung F."/>
            <person name="De Mita S."/>
            <person name="Krishnakumar V."/>
            <person name="Gundlach H."/>
            <person name="Zhou S."/>
            <person name="Mudge J."/>
            <person name="Bharti A.K."/>
            <person name="Murray J.D."/>
            <person name="Naoumkina M.A."/>
            <person name="Rosen B."/>
            <person name="Silverstein K.A."/>
            <person name="Tang H."/>
            <person name="Rombauts S."/>
            <person name="Zhao P.X."/>
            <person name="Zhou P."/>
            <person name="Barbe V."/>
            <person name="Bardou P."/>
            <person name="Bechner M."/>
            <person name="Bellec A."/>
            <person name="Berger A."/>
            <person name="Berges H."/>
            <person name="Bidwell S."/>
            <person name="Bisseling T."/>
            <person name="Choisne N."/>
            <person name="Couloux A."/>
            <person name="Denny R."/>
            <person name="Deshpande S."/>
            <person name="Dai X."/>
            <person name="Doyle J.J."/>
            <person name="Dudez A.M."/>
            <person name="Farmer A.D."/>
            <person name="Fouteau S."/>
            <person name="Franken C."/>
            <person name="Gibelin C."/>
            <person name="Gish J."/>
            <person name="Goldstein S."/>
            <person name="Gonzalez A.J."/>
            <person name="Green P.J."/>
            <person name="Hallab A."/>
            <person name="Hartog M."/>
            <person name="Hua A."/>
            <person name="Humphray S.J."/>
            <person name="Jeong D.H."/>
            <person name="Jing Y."/>
            <person name="Jocker A."/>
            <person name="Kenton S.M."/>
            <person name="Kim D.J."/>
            <person name="Klee K."/>
            <person name="Lai H."/>
            <person name="Lang C."/>
            <person name="Lin S."/>
            <person name="Macmil S.L."/>
            <person name="Magdelenat G."/>
            <person name="Matthews L."/>
            <person name="McCorrison J."/>
            <person name="Monaghan E.L."/>
            <person name="Mun J.H."/>
            <person name="Najar F.Z."/>
            <person name="Nicholson C."/>
            <person name="Noirot C."/>
            <person name="O'Bleness M."/>
            <person name="Paule C.R."/>
            <person name="Poulain J."/>
            <person name="Prion F."/>
            <person name="Qin B."/>
            <person name="Qu C."/>
            <person name="Retzel E.F."/>
            <person name="Riddle C."/>
            <person name="Sallet E."/>
            <person name="Samain S."/>
            <person name="Samson N."/>
            <person name="Sanders I."/>
            <person name="Saurat O."/>
            <person name="Scarpelli C."/>
            <person name="Schiex T."/>
            <person name="Segurens B."/>
            <person name="Severin A.J."/>
            <person name="Sherrier D.J."/>
            <person name="Shi R."/>
            <person name="Sims S."/>
            <person name="Singer S.R."/>
            <person name="Sinharoy S."/>
            <person name="Sterck L."/>
            <person name="Viollet A."/>
            <person name="Wang B.B."/>
            <person name="Wang K."/>
            <person name="Wang M."/>
            <person name="Wang X."/>
            <person name="Warfsmann J."/>
            <person name="Weissenbach J."/>
            <person name="White D.D."/>
            <person name="White J.D."/>
            <person name="Wiley G.B."/>
            <person name="Wincker P."/>
            <person name="Xing Y."/>
            <person name="Yang L."/>
            <person name="Yao Z."/>
            <person name="Ying F."/>
            <person name="Zhai J."/>
            <person name="Zhou L."/>
            <person name="Zuber A."/>
            <person name="Denarie J."/>
            <person name="Dixon R.A."/>
            <person name="May G.D."/>
            <person name="Schwartz D.C."/>
            <person name="Rogers J."/>
            <person name="Quetier F."/>
            <person name="Town C.D."/>
            <person name="Roe B.A."/>
        </authorList>
    </citation>
    <scope>NUCLEOTIDE SEQUENCE [LARGE SCALE GENOMIC DNA]</scope>
    <source>
        <strain evidence="1">A17</strain>
        <strain evidence="2 3">cv. Jemalong A17</strain>
    </source>
</reference>
<proteinExistence type="predicted"/>
<reference evidence="2" key="3">
    <citation type="submission" date="2015-04" db="UniProtKB">
        <authorList>
            <consortium name="EnsemblPlants"/>
        </authorList>
    </citation>
    <scope>IDENTIFICATION</scope>
    <source>
        <strain evidence="2">cv. Jemalong A17</strain>
    </source>
</reference>